<name>A0A9X1IPE4_9GAMM</name>
<dbReference type="InterPro" id="IPR039555">
    <property type="entry name" value="TraF/TrbB"/>
</dbReference>
<feature type="signal peptide" evidence="1">
    <location>
        <begin position="1"/>
        <end position="23"/>
    </location>
</feature>
<evidence type="ECO:0000313" key="2">
    <source>
        <dbReference type="EMBL" id="MCB5162604.1"/>
    </source>
</evidence>
<proteinExistence type="predicted"/>
<accession>A0A9X1IPE4</accession>
<evidence type="ECO:0000256" key="1">
    <source>
        <dbReference type="SAM" id="SignalP"/>
    </source>
</evidence>
<keyword evidence="1" id="KW-0732">Signal</keyword>
<protein>
    <submittedName>
        <fullName evidence="2">Conjugal transfer protein TraF</fullName>
    </submittedName>
</protein>
<dbReference type="Proteomes" id="UP001139095">
    <property type="component" value="Unassembled WGS sequence"/>
</dbReference>
<gene>
    <name evidence="2" type="primary">traF</name>
    <name evidence="2" type="ORF">LG368_11940</name>
</gene>
<keyword evidence="3" id="KW-1185">Reference proteome</keyword>
<comment type="caution">
    <text evidence="2">The sequence shown here is derived from an EMBL/GenBank/DDBJ whole genome shotgun (WGS) entry which is preliminary data.</text>
</comment>
<feature type="chain" id="PRO_5040806547" evidence="1">
    <location>
        <begin position="24"/>
        <end position="342"/>
    </location>
</feature>
<dbReference type="NCBIfam" id="TIGR02740">
    <property type="entry name" value="TraF-like"/>
    <property type="match status" value="1"/>
</dbReference>
<dbReference type="RefSeq" id="WP_226754950.1">
    <property type="nucleotide sequence ID" value="NZ_JAJATW010000019.1"/>
</dbReference>
<sequence length="342" mass="38497">MLRYPNKILLSLTLCALTQSAFAEVGSPGFGFFDKKAEGWFFYNEEEPEEEIEIEEIEPQIAAEPETKPPEKEPEPVLAIPTAPSVLSASWFRENLPKYKDAAWDNPTVENLRTYLYLQRYAMDRSEQFANASEMAVVGDPFLDEEARRPSATYASQKLDRWAGNESDKLIAKIAKKAGMFFFFKSDSNASQIQAPIVSALKFRENFTVLPVSVDGKPLPDGSFPDFRVDEGQAERLGVVDYPSLFLVSGEREVEPVSQGILSLAEIKHRIILVANRRGWITAEEFNKTKPIMNLDRNLAAILDQDSKELSSIAAQSGDAESNFIPPEKLSEFIQKKFLQDR</sequence>
<reference evidence="2" key="1">
    <citation type="submission" date="2021-10" db="EMBL/GenBank/DDBJ databases">
        <title>Marinomonas pontica sp. nov., isolated from the Black Sea.</title>
        <authorList>
            <person name="Zhao L.-H."/>
            <person name="Xue J.-H."/>
        </authorList>
    </citation>
    <scope>NUCLEOTIDE SEQUENCE</scope>
    <source>
        <strain evidence="2">E8</strain>
    </source>
</reference>
<dbReference type="Pfam" id="PF13728">
    <property type="entry name" value="TraF"/>
    <property type="match status" value="1"/>
</dbReference>
<dbReference type="EMBL" id="JAJATW010000019">
    <property type="protein sequence ID" value="MCB5162604.1"/>
    <property type="molecule type" value="Genomic_DNA"/>
</dbReference>
<dbReference type="AlphaFoldDB" id="A0A9X1IPE4"/>
<evidence type="ECO:0000313" key="3">
    <source>
        <dbReference type="Proteomes" id="UP001139095"/>
    </source>
</evidence>
<dbReference type="InterPro" id="IPR014111">
    <property type="entry name" value="T4SS_TraF-like"/>
</dbReference>
<organism evidence="2 3">
    <name type="scientific">Marinomonas algarum</name>
    <dbReference type="NCBI Taxonomy" id="2883105"/>
    <lineage>
        <taxon>Bacteria</taxon>
        <taxon>Pseudomonadati</taxon>
        <taxon>Pseudomonadota</taxon>
        <taxon>Gammaproteobacteria</taxon>
        <taxon>Oceanospirillales</taxon>
        <taxon>Oceanospirillaceae</taxon>
        <taxon>Marinomonas</taxon>
    </lineage>
</organism>